<proteinExistence type="predicted"/>
<dbReference type="AlphaFoldDB" id="A0A835IY42"/>
<keyword evidence="3" id="KW-1185">Reference proteome</keyword>
<dbReference type="InterPro" id="IPR044730">
    <property type="entry name" value="RNase_H-like_dom_plant"/>
</dbReference>
<sequence length="322" mass="36370">MLQTTNMSIVTPSIQQHDRYAPTGSPNININSGLLGMTTGTVALDYGLLGADTTIIPNNYTMGTTSNITGQAYYYHQFVGEMLMRSMHKRHKSDISNVLPGLEEVSTTLSSEFLVRMNTAIRQGNTKAMWIRDDTYPKVKVLKAKYFPNVDALHSNSKQGSSWLWKSVTTGLHLVKKNSIWRVAGTWTRHATTAEEVECRGVLLATQWALERQLTHLELEIDAQAITVEWATRSSNLSWRSKDIIRDIRSLASNFIERKIPRGNWLCYIAMHTHGTGQLYCGALPETLPFRLFPRAELFDDLTTCLMSIGPQSLYSWTEIHN</sequence>
<comment type="caution">
    <text evidence="2">The sequence shown here is derived from an EMBL/GenBank/DDBJ whole genome shotgun (WGS) entry which is preliminary data.</text>
</comment>
<gene>
    <name evidence="2" type="ORF">IFM89_027460</name>
</gene>
<dbReference type="EMBL" id="JADFTS010000001">
    <property type="protein sequence ID" value="KAF9625849.1"/>
    <property type="molecule type" value="Genomic_DNA"/>
</dbReference>
<organism evidence="2 3">
    <name type="scientific">Coptis chinensis</name>
    <dbReference type="NCBI Taxonomy" id="261450"/>
    <lineage>
        <taxon>Eukaryota</taxon>
        <taxon>Viridiplantae</taxon>
        <taxon>Streptophyta</taxon>
        <taxon>Embryophyta</taxon>
        <taxon>Tracheophyta</taxon>
        <taxon>Spermatophyta</taxon>
        <taxon>Magnoliopsida</taxon>
        <taxon>Ranunculales</taxon>
        <taxon>Ranunculaceae</taxon>
        <taxon>Coptidoideae</taxon>
        <taxon>Coptis</taxon>
    </lineage>
</organism>
<dbReference type="Proteomes" id="UP000631114">
    <property type="component" value="Unassembled WGS sequence"/>
</dbReference>
<dbReference type="GO" id="GO:0004523">
    <property type="term" value="F:RNA-DNA hybrid ribonuclease activity"/>
    <property type="evidence" value="ECO:0007669"/>
    <property type="project" value="InterPro"/>
</dbReference>
<protein>
    <recommendedName>
        <fullName evidence="1">RNase H type-1 domain-containing protein</fullName>
    </recommendedName>
</protein>
<dbReference type="CDD" id="cd06222">
    <property type="entry name" value="RNase_H_like"/>
    <property type="match status" value="1"/>
</dbReference>
<dbReference type="GO" id="GO:0003676">
    <property type="term" value="F:nucleic acid binding"/>
    <property type="evidence" value="ECO:0007669"/>
    <property type="project" value="InterPro"/>
</dbReference>
<evidence type="ECO:0000259" key="1">
    <source>
        <dbReference type="Pfam" id="PF13456"/>
    </source>
</evidence>
<dbReference type="Pfam" id="PF13456">
    <property type="entry name" value="RVT_3"/>
    <property type="match status" value="1"/>
</dbReference>
<name>A0A835IY42_9MAGN</name>
<reference evidence="2 3" key="1">
    <citation type="submission" date="2020-10" db="EMBL/GenBank/DDBJ databases">
        <title>The Coptis chinensis genome and diversification of protoberbering-type alkaloids.</title>
        <authorList>
            <person name="Wang B."/>
            <person name="Shu S."/>
            <person name="Song C."/>
            <person name="Liu Y."/>
        </authorList>
    </citation>
    <scope>NUCLEOTIDE SEQUENCE [LARGE SCALE GENOMIC DNA]</scope>
    <source>
        <strain evidence="2">HL-2020</strain>
        <tissue evidence="2">Leaf</tissue>
    </source>
</reference>
<feature type="domain" description="RNase H type-1" evidence="1">
    <location>
        <begin position="185"/>
        <end position="256"/>
    </location>
</feature>
<evidence type="ECO:0000313" key="3">
    <source>
        <dbReference type="Proteomes" id="UP000631114"/>
    </source>
</evidence>
<evidence type="ECO:0000313" key="2">
    <source>
        <dbReference type="EMBL" id="KAF9625849.1"/>
    </source>
</evidence>
<dbReference type="InterPro" id="IPR002156">
    <property type="entry name" value="RNaseH_domain"/>
</dbReference>
<accession>A0A835IY42</accession>